<feature type="binding site" evidence="7">
    <location>
        <begin position="297"/>
        <end position="299"/>
    </location>
    <ligand>
        <name>substrate</name>
    </ligand>
</feature>
<dbReference type="InterPro" id="IPR006680">
    <property type="entry name" value="Amidohydro-rel"/>
</dbReference>
<gene>
    <name evidence="10" type="ORF">C7381_101150</name>
</gene>
<dbReference type="NCBIfam" id="TIGR00221">
    <property type="entry name" value="nagA"/>
    <property type="match status" value="1"/>
</dbReference>
<evidence type="ECO:0000256" key="8">
    <source>
        <dbReference type="PIRSR" id="PIRSR038994-3"/>
    </source>
</evidence>
<dbReference type="PIRSF" id="PIRSF038994">
    <property type="entry name" value="NagA"/>
    <property type="match status" value="1"/>
</dbReference>
<accession>A0A2U1E6P7</accession>
<dbReference type="EMBL" id="QEKV01000001">
    <property type="protein sequence ID" value="PVY95624.1"/>
    <property type="molecule type" value="Genomic_DNA"/>
</dbReference>
<dbReference type="RefSeq" id="WP_116479548.1">
    <property type="nucleotide sequence ID" value="NZ_QEKV01000001.1"/>
</dbReference>
<dbReference type="SUPFAM" id="SSF51556">
    <property type="entry name" value="Metallo-dependent hydrolases"/>
    <property type="match status" value="1"/>
</dbReference>
<dbReference type="PANTHER" id="PTHR11113">
    <property type="entry name" value="N-ACETYLGLUCOSAMINE-6-PHOSPHATE DEACETYLASE"/>
    <property type="match status" value="1"/>
</dbReference>
<dbReference type="PANTHER" id="PTHR11113:SF14">
    <property type="entry name" value="N-ACETYLGLUCOSAMINE-6-PHOSPHATE DEACETYLASE"/>
    <property type="match status" value="1"/>
</dbReference>
<dbReference type="InterPro" id="IPR003764">
    <property type="entry name" value="GlcNAc_6-P_deAcase"/>
</dbReference>
<dbReference type="Gene3D" id="2.30.40.10">
    <property type="entry name" value="Urease, subunit C, domain 1"/>
    <property type="match status" value="1"/>
</dbReference>
<feature type="binding site" evidence="7">
    <location>
        <position position="240"/>
    </location>
    <ligand>
        <name>substrate</name>
    </ligand>
</feature>
<keyword evidence="3 5" id="KW-0378">Hydrolase</keyword>
<evidence type="ECO:0000256" key="3">
    <source>
        <dbReference type="ARBA" id="ARBA00022801"/>
    </source>
</evidence>
<evidence type="ECO:0000313" key="11">
    <source>
        <dbReference type="Proteomes" id="UP000245793"/>
    </source>
</evidence>
<dbReference type="SUPFAM" id="SSF51338">
    <property type="entry name" value="Composite domain of metallo-dependent hydrolases"/>
    <property type="match status" value="1"/>
</dbReference>
<evidence type="ECO:0000256" key="5">
    <source>
        <dbReference type="PIRNR" id="PIRNR038994"/>
    </source>
</evidence>
<evidence type="ECO:0000259" key="9">
    <source>
        <dbReference type="Pfam" id="PF01979"/>
    </source>
</evidence>
<dbReference type="Pfam" id="PF01979">
    <property type="entry name" value="Amidohydro_1"/>
    <property type="match status" value="1"/>
</dbReference>
<dbReference type="AlphaFoldDB" id="A0A2U1E6P7"/>
<evidence type="ECO:0000256" key="2">
    <source>
        <dbReference type="ARBA" id="ARBA00022723"/>
    </source>
</evidence>
<keyword evidence="4 5" id="KW-0119">Carbohydrate metabolism</keyword>
<sequence length="372" mass="40706">MLLKNAAVFIGGKYKRKDLWIEDGKIKFIMDEIMADGLDLSGKRIIPGLTDIHTHGAMGKDSSDGEVSSIETIAKYNLEHGITQFCPTTMTFNEEILNGIFKSIGEYDNKYSEVVGIHMEGPFISKDKIGAQNPKYLMEPDVGMVERLDDKSGGLLKIISIAPEIKGAMEFAKKLGDKYVLSVAHTNATYDEAVDAYRNGFSHLTHTFNAMPGIHHRKPGVIPAALENGSTAELITDGVHIHDAIIRLIFKLFGNTRMILVSDSNEATGLSDGEYMLGGQKIVKVKNKATIKGTDTIAGSATNLFDCMKHAIKAGIKEEDAIRAATINPAKLLGIDRSVGTIREGNIANLLVLDDELNIERIFLRGEEICKK</sequence>
<dbReference type="GO" id="GO:0008448">
    <property type="term" value="F:N-acetylglucosamine-6-phosphate deacetylase activity"/>
    <property type="evidence" value="ECO:0007669"/>
    <property type="project" value="InterPro"/>
</dbReference>
<dbReference type="Gene3D" id="3.20.20.140">
    <property type="entry name" value="Metal-dependent hydrolases"/>
    <property type="match status" value="1"/>
</dbReference>
<comment type="caution">
    <text evidence="10">The sequence shown here is derived from an EMBL/GenBank/DDBJ whole genome shotgun (WGS) entry which is preliminary data.</text>
</comment>
<evidence type="ECO:0000256" key="4">
    <source>
        <dbReference type="ARBA" id="ARBA00023277"/>
    </source>
</evidence>
<feature type="domain" description="Amidohydrolase-related" evidence="9">
    <location>
        <begin position="45"/>
        <end position="359"/>
    </location>
</feature>
<name>A0A2U1E6P7_9FIRM</name>
<feature type="binding site" evidence="8">
    <location>
        <position position="185"/>
    </location>
    <ligand>
        <name>Zn(2+)</name>
        <dbReference type="ChEBI" id="CHEBI:29105"/>
    </ligand>
</feature>
<feature type="binding site" evidence="7">
    <location>
        <begin position="209"/>
        <end position="210"/>
    </location>
    <ligand>
        <name>substrate</name>
    </ligand>
</feature>
<dbReference type="GO" id="GO:0006046">
    <property type="term" value="P:N-acetylglucosamine catabolic process"/>
    <property type="evidence" value="ECO:0007669"/>
    <property type="project" value="TreeGrafter"/>
</dbReference>
<feature type="active site" description="Proton donor/acceptor" evidence="6">
    <location>
        <position position="263"/>
    </location>
</feature>
<protein>
    <submittedName>
        <fullName evidence="10">N-acetylglucosamine-6-phosphate deacetylase</fullName>
    </submittedName>
</protein>
<evidence type="ECO:0000256" key="7">
    <source>
        <dbReference type="PIRSR" id="PIRSR038994-2"/>
    </source>
</evidence>
<feature type="binding site" evidence="7">
    <location>
        <position position="217"/>
    </location>
    <ligand>
        <name>substrate</name>
    </ligand>
</feature>
<evidence type="ECO:0000256" key="1">
    <source>
        <dbReference type="ARBA" id="ARBA00010716"/>
    </source>
</evidence>
<proteinExistence type="inferred from homology"/>
<evidence type="ECO:0000313" key="10">
    <source>
        <dbReference type="EMBL" id="PVY95624.1"/>
    </source>
</evidence>
<dbReference type="Proteomes" id="UP000245793">
    <property type="component" value="Unassembled WGS sequence"/>
</dbReference>
<organism evidence="10 11">
    <name type="scientific">Ezakiella coagulans</name>
    <dbReference type="NCBI Taxonomy" id="46507"/>
    <lineage>
        <taxon>Bacteria</taxon>
        <taxon>Bacillati</taxon>
        <taxon>Bacillota</taxon>
        <taxon>Tissierellia</taxon>
        <taxon>Ezakiella</taxon>
    </lineage>
</organism>
<keyword evidence="2 8" id="KW-0479">Metal-binding</keyword>
<comment type="cofactor">
    <cofactor evidence="8">
        <name>a divalent metal cation</name>
        <dbReference type="ChEBI" id="CHEBI:60240"/>
    </cofactor>
    <text evidence="8">Binds 1 divalent metal cation per subunit.</text>
</comment>
<evidence type="ECO:0000256" key="6">
    <source>
        <dbReference type="PIRSR" id="PIRSR038994-1"/>
    </source>
</evidence>
<feature type="binding site" evidence="8">
    <location>
        <position position="120"/>
    </location>
    <ligand>
        <name>Zn(2+)</name>
        <dbReference type="ChEBI" id="CHEBI:29105"/>
    </ligand>
</feature>
<dbReference type="CDD" id="cd00854">
    <property type="entry name" value="NagA"/>
    <property type="match status" value="1"/>
</dbReference>
<feature type="binding site" evidence="7">
    <location>
        <position position="131"/>
    </location>
    <ligand>
        <name>substrate</name>
    </ligand>
</feature>
<keyword evidence="11" id="KW-1185">Reference proteome</keyword>
<reference evidence="10 11" key="1">
    <citation type="submission" date="2018-04" db="EMBL/GenBank/DDBJ databases">
        <title>Genomic Encyclopedia of Type Strains, Phase IV (KMG-IV): sequencing the most valuable type-strain genomes for metagenomic binning, comparative biology and taxonomic classification.</title>
        <authorList>
            <person name="Goeker M."/>
        </authorList>
    </citation>
    <scope>NUCLEOTIDE SEQUENCE [LARGE SCALE GENOMIC DNA]</scope>
    <source>
        <strain evidence="10 11">DSM 20705</strain>
    </source>
</reference>
<feature type="binding site" evidence="8">
    <location>
        <position position="206"/>
    </location>
    <ligand>
        <name>Zn(2+)</name>
        <dbReference type="ChEBI" id="CHEBI:29105"/>
    </ligand>
</feature>
<dbReference type="InterPro" id="IPR032466">
    <property type="entry name" value="Metal_Hydrolase"/>
</dbReference>
<comment type="similarity">
    <text evidence="1 5">Belongs to the metallo-dependent hydrolases superfamily. NagA family.</text>
</comment>
<dbReference type="GO" id="GO:0046872">
    <property type="term" value="F:metal ion binding"/>
    <property type="evidence" value="ECO:0007669"/>
    <property type="project" value="UniProtKB-KW"/>
</dbReference>
<dbReference type="InterPro" id="IPR011059">
    <property type="entry name" value="Metal-dep_hydrolase_composite"/>
</dbReference>